<dbReference type="AlphaFoldDB" id="A0AAV2I171"/>
<reference evidence="2 3" key="1">
    <citation type="submission" date="2024-04" db="EMBL/GenBank/DDBJ databases">
        <authorList>
            <consortium name="Genoscope - CEA"/>
            <person name="William W."/>
        </authorList>
    </citation>
    <scope>NUCLEOTIDE SEQUENCE [LARGE SCALE GENOMIC DNA]</scope>
</reference>
<evidence type="ECO:0000256" key="1">
    <source>
        <dbReference type="SAM" id="MobiDB-lite"/>
    </source>
</evidence>
<evidence type="ECO:0000313" key="3">
    <source>
        <dbReference type="Proteomes" id="UP001497497"/>
    </source>
</evidence>
<feature type="compositionally biased region" description="Polar residues" evidence="1">
    <location>
        <begin position="1"/>
        <end position="15"/>
    </location>
</feature>
<keyword evidence="3" id="KW-1185">Reference proteome</keyword>
<dbReference type="EMBL" id="CAXITT010000354">
    <property type="protein sequence ID" value="CAL1539760.1"/>
    <property type="molecule type" value="Genomic_DNA"/>
</dbReference>
<organism evidence="2 3">
    <name type="scientific">Lymnaea stagnalis</name>
    <name type="common">Great pond snail</name>
    <name type="synonym">Helix stagnalis</name>
    <dbReference type="NCBI Taxonomy" id="6523"/>
    <lineage>
        <taxon>Eukaryota</taxon>
        <taxon>Metazoa</taxon>
        <taxon>Spiralia</taxon>
        <taxon>Lophotrochozoa</taxon>
        <taxon>Mollusca</taxon>
        <taxon>Gastropoda</taxon>
        <taxon>Heterobranchia</taxon>
        <taxon>Euthyneura</taxon>
        <taxon>Panpulmonata</taxon>
        <taxon>Hygrophila</taxon>
        <taxon>Lymnaeoidea</taxon>
        <taxon>Lymnaeidae</taxon>
        <taxon>Lymnaea</taxon>
    </lineage>
</organism>
<comment type="caution">
    <text evidence="2">The sequence shown here is derived from an EMBL/GenBank/DDBJ whole genome shotgun (WGS) entry which is preliminary data.</text>
</comment>
<accession>A0AAV2I171</accession>
<gene>
    <name evidence="2" type="ORF">GSLYS_00013493001</name>
</gene>
<feature type="region of interest" description="Disordered" evidence="1">
    <location>
        <begin position="1"/>
        <end position="38"/>
    </location>
</feature>
<protein>
    <submittedName>
        <fullName evidence="2">Uncharacterized protein</fullName>
    </submittedName>
</protein>
<name>A0AAV2I171_LYMST</name>
<proteinExistence type="predicted"/>
<dbReference type="Proteomes" id="UP001497497">
    <property type="component" value="Unassembled WGS sequence"/>
</dbReference>
<sequence length="192" mass="21645">MRNSPWLHQSRSDSAQPIAWQRDPPSISKGEQDDMVDRISRPTESALYRQSLYWKLDSFMDRGRASWTKMNLFDDYQRCMWTPEGAVKNTCKIRPHEKVRLPNVTSRHLQTSQSVDSSTHGKAINVSSNNIGPHAGDNTSRHQTGCHPATFGLEGGRCQYGRRGDVGGYVGSYRHPPTALPMITDMRKSASI</sequence>
<evidence type="ECO:0000313" key="2">
    <source>
        <dbReference type="EMBL" id="CAL1539760.1"/>
    </source>
</evidence>